<dbReference type="HAMAP" id="MF_01416">
    <property type="entry name" value="ATP_synth_delta_bact"/>
    <property type="match status" value="1"/>
</dbReference>
<evidence type="ECO:0000256" key="4">
    <source>
        <dbReference type="ARBA" id="ARBA00023065"/>
    </source>
</evidence>
<sequence length="179" mass="19046">MAELATIARPYAEALFKACADTGADLSSTVAWVEELAAIAADPQLRQLADSPKVTNEQVLEVITGVARSALPDAARNFLRVIIENGRLDALPEVALQFRGLVNRRNGSSDAIVYSAFPVDDAALAGIGEALEKRFGRKLNLSVEIDESLIGGVRVVVGDEVLDTSVKARLEQMKAALTA</sequence>
<dbReference type="NCBIfam" id="NF004402">
    <property type="entry name" value="PRK05758.2-2"/>
    <property type="match status" value="1"/>
</dbReference>
<evidence type="ECO:0000256" key="1">
    <source>
        <dbReference type="ARBA" id="ARBA00004370"/>
    </source>
</evidence>
<dbReference type="Proteomes" id="UP000242792">
    <property type="component" value="Chromosome"/>
</dbReference>
<evidence type="ECO:0000313" key="11">
    <source>
        <dbReference type="Proteomes" id="UP000053300"/>
    </source>
</evidence>
<dbReference type="GO" id="GO:0005886">
    <property type="term" value="C:plasma membrane"/>
    <property type="evidence" value="ECO:0007669"/>
    <property type="project" value="UniProtKB-SubCell"/>
</dbReference>
<accession>A0A1V0BCI6</accession>
<evidence type="ECO:0000256" key="2">
    <source>
        <dbReference type="ARBA" id="ARBA00022448"/>
    </source>
</evidence>
<comment type="similarity">
    <text evidence="8">Belongs to the ATPase delta chain family.</text>
</comment>
<comment type="function">
    <text evidence="8">F(1)F(0) ATP synthase produces ATP from ADP in the presence of a proton or sodium gradient. F-type ATPases consist of two structural domains, F(1) containing the extramembraneous catalytic core and F(0) containing the membrane proton channel, linked together by a central stalk and a peripheral stalk. During catalysis, ATP synthesis in the catalytic domain of F(1) is coupled via a rotary mechanism of the central stalk subunits to proton translocation.</text>
</comment>
<reference evidence="9 12" key="2">
    <citation type="submission" date="2017-03" db="EMBL/GenBank/DDBJ databases">
        <title>Rapid Whole Genome Sequencing of Comamonas kerstersii Causing Continuous ambulatory Peritoneal Dialysis-Associated Peritonitis.</title>
        <authorList>
            <person name="Zheng B."/>
        </authorList>
    </citation>
    <scope>NUCLEOTIDE SEQUENCE [LARGE SCALE GENOMIC DNA]</scope>
    <source>
        <strain evidence="9 12">8943</strain>
    </source>
</reference>
<evidence type="ECO:0000256" key="5">
    <source>
        <dbReference type="ARBA" id="ARBA00023136"/>
    </source>
</evidence>
<comment type="function">
    <text evidence="8">This protein is part of the stalk that links CF(0) to CF(1). It either transmits conformational changes from CF(0) to CF(1) or is implicated in proton conduction.</text>
</comment>
<dbReference type="InterPro" id="IPR000711">
    <property type="entry name" value="ATPase_OSCP/dsu"/>
</dbReference>
<evidence type="ECO:0000313" key="9">
    <source>
        <dbReference type="EMBL" id="AQZ97673.1"/>
    </source>
</evidence>
<dbReference type="STRING" id="225992.B5M06_04760"/>
<evidence type="ECO:0000313" key="12">
    <source>
        <dbReference type="Proteomes" id="UP000242792"/>
    </source>
</evidence>
<comment type="subcellular location">
    <subcellularLocation>
        <location evidence="8">Cell membrane</location>
        <topology evidence="8">Peripheral membrane protein</topology>
    </subcellularLocation>
    <subcellularLocation>
        <location evidence="1">Membrane</location>
    </subcellularLocation>
</comment>
<dbReference type="GO" id="GO:0046933">
    <property type="term" value="F:proton-transporting ATP synthase activity, rotational mechanism"/>
    <property type="evidence" value="ECO:0007669"/>
    <property type="project" value="UniProtKB-UniRule"/>
</dbReference>
<keyword evidence="4 8" id="KW-0406">Ion transport</keyword>
<gene>
    <name evidence="8" type="primary">atpH</name>
    <name evidence="10" type="ORF">AS359_05630</name>
    <name evidence="9" type="ORF">B5M06_04760</name>
</gene>
<dbReference type="GO" id="GO:0045259">
    <property type="term" value="C:proton-transporting ATP synthase complex"/>
    <property type="evidence" value="ECO:0007669"/>
    <property type="project" value="UniProtKB-KW"/>
</dbReference>
<accession>A0A1V3TQU1</accession>
<reference evidence="10 11" key="1">
    <citation type="submission" date="2015-12" db="EMBL/GenBank/DDBJ databases">
        <title>Complete genome sequence of a multi-drug resistant strain Acidovorax sp. 12322-1.</title>
        <authorList>
            <person name="Ming D."/>
            <person name="Wang M."/>
            <person name="Hu S."/>
            <person name="Zhou Y."/>
            <person name="Jiang T."/>
        </authorList>
    </citation>
    <scope>NUCLEOTIDE SEQUENCE [LARGE SCALE GENOMIC DNA]</scope>
    <source>
        <strain evidence="10 11">12322-1</strain>
    </source>
</reference>
<keyword evidence="2 8" id="KW-0813">Transport</keyword>
<dbReference type="PANTHER" id="PTHR11910">
    <property type="entry name" value="ATP SYNTHASE DELTA CHAIN"/>
    <property type="match status" value="1"/>
</dbReference>
<keyword evidence="8" id="KW-1003">Cell membrane</keyword>
<keyword evidence="3 8" id="KW-0375">Hydrogen ion transport</keyword>
<evidence type="ECO:0000256" key="8">
    <source>
        <dbReference type="HAMAP-Rule" id="MF_01416"/>
    </source>
</evidence>
<dbReference type="AlphaFoldDB" id="A0A0W7Z1L4"/>
<dbReference type="SUPFAM" id="SSF47928">
    <property type="entry name" value="N-terminal domain of the delta subunit of the F1F0-ATP synthase"/>
    <property type="match status" value="1"/>
</dbReference>
<keyword evidence="11" id="KW-1185">Reference proteome</keyword>
<name>A0A0W7Z1L4_9BURK</name>
<dbReference type="OrthoDB" id="9816221at2"/>
<keyword evidence="5 8" id="KW-0472">Membrane</keyword>
<accession>A0A0W7Z1L4</accession>
<evidence type="ECO:0000256" key="7">
    <source>
        <dbReference type="ARBA" id="ARBA00023310"/>
    </source>
</evidence>
<organism evidence="10 11">
    <name type="scientific">Comamonas kerstersii</name>
    <dbReference type="NCBI Taxonomy" id="225992"/>
    <lineage>
        <taxon>Bacteria</taxon>
        <taxon>Pseudomonadati</taxon>
        <taxon>Pseudomonadota</taxon>
        <taxon>Betaproteobacteria</taxon>
        <taxon>Burkholderiales</taxon>
        <taxon>Comamonadaceae</taxon>
        <taxon>Comamonas</taxon>
    </lineage>
</organism>
<dbReference type="Gene3D" id="1.10.520.20">
    <property type="entry name" value="N-terminal domain of the delta subunit of the F1F0-ATP synthase"/>
    <property type="match status" value="1"/>
</dbReference>
<dbReference type="KEGG" id="cke:B5M06_04760"/>
<dbReference type="Pfam" id="PF00213">
    <property type="entry name" value="OSCP"/>
    <property type="match status" value="1"/>
</dbReference>
<evidence type="ECO:0000256" key="3">
    <source>
        <dbReference type="ARBA" id="ARBA00022781"/>
    </source>
</evidence>
<proteinExistence type="inferred from homology"/>
<keyword evidence="6 8" id="KW-0139">CF(1)</keyword>
<evidence type="ECO:0000313" key="10">
    <source>
        <dbReference type="EMBL" id="KUF41366.1"/>
    </source>
</evidence>
<dbReference type="GeneID" id="83038627"/>
<dbReference type="NCBIfam" id="TIGR01145">
    <property type="entry name" value="ATP_synt_delta"/>
    <property type="match status" value="1"/>
</dbReference>
<dbReference type="InterPro" id="IPR026015">
    <property type="entry name" value="ATP_synth_OSCP/delta_N_sf"/>
</dbReference>
<evidence type="ECO:0000256" key="6">
    <source>
        <dbReference type="ARBA" id="ARBA00023196"/>
    </source>
</evidence>
<keyword evidence="7 8" id="KW-0066">ATP synthesis</keyword>
<dbReference type="EMBL" id="LPXH01000023">
    <property type="protein sequence ID" value="KUF41366.1"/>
    <property type="molecule type" value="Genomic_DNA"/>
</dbReference>
<dbReference type="PRINTS" id="PR00125">
    <property type="entry name" value="ATPASEDELTA"/>
</dbReference>
<protein>
    <recommendedName>
        <fullName evidence="8">ATP synthase subunit delta</fullName>
    </recommendedName>
    <alternativeName>
        <fullName evidence="8">ATP synthase F(1) sector subunit delta</fullName>
    </alternativeName>
    <alternativeName>
        <fullName evidence="8">F-type ATPase subunit delta</fullName>
        <shortName evidence="8">F-ATPase subunit delta</shortName>
    </alternativeName>
</protein>
<dbReference type="Proteomes" id="UP000053300">
    <property type="component" value="Unassembled WGS sequence"/>
</dbReference>
<dbReference type="EMBL" id="CP020121">
    <property type="protein sequence ID" value="AQZ97673.1"/>
    <property type="molecule type" value="Genomic_DNA"/>
</dbReference>
<dbReference type="RefSeq" id="WP_054065859.1">
    <property type="nucleotide sequence ID" value="NZ_CAUCIF010000025.1"/>
</dbReference>